<comment type="caution">
    <text evidence="2">The sequence shown here is derived from an EMBL/GenBank/DDBJ whole genome shotgun (WGS) entry which is preliminary data.</text>
</comment>
<proteinExistence type="predicted"/>
<evidence type="ECO:0000313" key="3">
    <source>
        <dbReference type="Proteomes" id="UP000232722"/>
    </source>
</evidence>
<feature type="domain" description="Reverse transcriptase" evidence="1">
    <location>
        <begin position="1"/>
        <end position="165"/>
    </location>
</feature>
<dbReference type="VEuPathDB" id="FungiDB:RhiirA1_477706"/>
<reference evidence="2 3" key="1">
    <citation type="submission" date="2016-04" db="EMBL/GenBank/DDBJ databases">
        <title>Genome analyses suggest a sexual origin of heterokaryosis in a supposedly ancient asexual fungus.</title>
        <authorList>
            <person name="Ropars J."/>
            <person name="Sedzielewska K."/>
            <person name="Noel J."/>
            <person name="Charron P."/>
            <person name="Farinelli L."/>
            <person name="Marton T."/>
            <person name="Kruger M."/>
            <person name="Pelin A."/>
            <person name="Brachmann A."/>
            <person name="Corradi N."/>
        </authorList>
    </citation>
    <scope>NUCLEOTIDE SEQUENCE [LARGE SCALE GENOMIC DNA]</scope>
    <source>
        <strain evidence="2 3">A5</strain>
    </source>
</reference>
<name>A0A2N0NXZ7_9GLOM</name>
<dbReference type="InterPro" id="IPR000477">
    <property type="entry name" value="RT_dom"/>
</dbReference>
<protein>
    <recommendedName>
        <fullName evidence="1">Reverse transcriptase domain-containing protein</fullName>
    </recommendedName>
</protein>
<accession>A0A2N0NXZ7</accession>
<dbReference type="PROSITE" id="PS50878">
    <property type="entry name" value="RT_POL"/>
    <property type="match status" value="1"/>
</dbReference>
<dbReference type="EMBL" id="LLXJ01002192">
    <property type="protein sequence ID" value="PKB99438.1"/>
    <property type="molecule type" value="Genomic_DNA"/>
</dbReference>
<gene>
    <name evidence="2" type="ORF">RhiirA5_429698</name>
</gene>
<dbReference type="Proteomes" id="UP000232722">
    <property type="component" value="Unassembled WGS sequence"/>
</dbReference>
<reference evidence="2 3" key="2">
    <citation type="submission" date="2017-09" db="EMBL/GenBank/DDBJ databases">
        <title>Extensive intraspecific genome diversity in a model arbuscular mycorrhizal fungus.</title>
        <authorList>
            <person name="Chen E.C."/>
            <person name="Morin E."/>
            <person name="Beaudet D."/>
            <person name="Noel J."/>
            <person name="Ndikumana S."/>
            <person name="Charron P."/>
            <person name="St-Onge C."/>
            <person name="Giorgi J."/>
            <person name="Grigoriev I.V."/>
            <person name="Roux C."/>
            <person name="Martin F.M."/>
            <person name="Corradi N."/>
        </authorList>
    </citation>
    <scope>NUCLEOTIDE SEQUENCE [LARGE SCALE GENOMIC DNA]</scope>
    <source>
        <strain evidence="2 3">A5</strain>
    </source>
</reference>
<dbReference type="AlphaFoldDB" id="A0A2N0NXZ7"/>
<evidence type="ECO:0000313" key="2">
    <source>
        <dbReference type="EMBL" id="PKB99438.1"/>
    </source>
</evidence>
<dbReference type="VEuPathDB" id="FungiDB:RhiirFUN_004478"/>
<evidence type="ECO:0000259" key="1">
    <source>
        <dbReference type="PROSITE" id="PS50878"/>
    </source>
</evidence>
<sequence length="634" mass="72164">MDLNMLKLALAKLHISILLMQFILNLFIRRNNIIITCYGDTAAYRVRISIDQGEVISPLLWVIYLDPLLTVLNQEARDPFILKSSALLDYSPLEFEQHSLPTSHLTFMDDSTLVAYLKSGIEDRLSITAEFYILNNVQANSAKYVLLSSSSPSSNITFDLLPFSLVSVTSLSLSSLALNTSFHFFRSRSMVQDMAALLGPKKLLVQYVAYFYNAVLLLRLEFYLQTTLFSENTIHSIIKPMFSVLQKKAELATTTPLALLFLKLPFSIQNAFYRFLSSHIASWQKIFIHPDFRNFAFYAISYLQGYLGAESCPTVISLKLWSQVISLRTHTLFNSILFSSCLNITWSLPFQPPRWDLQTALPLRSILPHSIFQTAWKLWKNLNIFVLAQLAFPCERYLMNWSDLHYLGIVGHKGRISIWFNFIKNNFLSSFSSSLFLPLYFINSSFTLASPCLLDHTVKDYHFYPQWAINFNSAPQTLSVGRVCITYKKQNSAIMPHLLPKSAIKQRCNSERCFFNVCLSETVGYPTRNAKVFAAYLPITLSTSWSYATSLALVHLTNLFSPDSFALSSPSTTRIEDDVLPLSVHTLYTDELFFSAKDSSPPSMTSAWLALDDDDCAFLYAFLQPCVLKSMPLY</sequence>
<dbReference type="VEuPathDB" id="FungiDB:FUN_018821"/>
<organism evidence="2 3">
    <name type="scientific">Rhizophagus irregularis</name>
    <dbReference type="NCBI Taxonomy" id="588596"/>
    <lineage>
        <taxon>Eukaryota</taxon>
        <taxon>Fungi</taxon>
        <taxon>Fungi incertae sedis</taxon>
        <taxon>Mucoromycota</taxon>
        <taxon>Glomeromycotina</taxon>
        <taxon>Glomeromycetes</taxon>
        <taxon>Glomerales</taxon>
        <taxon>Glomeraceae</taxon>
        <taxon>Rhizophagus</taxon>
    </lineage>
</organism>